<name>A0ABR8TU93_9CELL</name>
<feature type="compositionally biased region" description="Low complexity" evidence="1">
    <location>
        <begin position="92"/>
        <end position="111"/>
    </location>
</feature>
<keyword evidence="4" id="KW-1185">Reference proteome</keyword>
<feature type="compositionally biased region" description="Low complexity" evidence="1">
    <location>
        <begin position="26"/>
        <end position="37"/>
    </location>
</feature>
<evidence type="ECO:0000313" key="4">
    <source>
        <dbReference type="Proteomes" id="UP000655570"/>
    </source>
</evidence>
<organism evidence="3 4">
    <name type="scientific">Oerskovia merdavium</name>
    <dbReference type="NCBI Taxonomy" id="2762227"/>
    <lineage>
        <taxon>Bacteria</taxon>
        <taxon>Bacillati</taxon>
        <taxon>Actinomycetota</taxon>
        <taxon>Actinomycetes</taxon>
        <taxon>Micrococcales</taxon>
        <taxon>Cellulomonadaceae</taxon>
        <taxon>Oerskovia</taxon>
    </lineage>
</organism>
<comment type="caution">
    <text evidence="3">The sequence shown here is derived from an EMBL/GenBank/DDBJ whole genome shotgun (WGS) entry which is preliminary data.</text>
</comment>
<accession>A0ABR8TU93</accession>
<keyword evidence="2" id="KW-1133">Transmembrane helix</keyword>
<reference evidence="3 4" key="1">
    <citation type="submission" date="2020-08" db="EMBL/GenBank/DDBJ databases">
        <title>A Genomic Blueprint of the Chicken Gut Microbiome.</title>
        <authorList>
            <person name="Gilroy R."/>
            <person name="Ravi A."/>
            <person name="Getino M."/>
            <person name="Pursley I."/>
            <person name="Horton D.L."/>
            <person name="Alikhan N.-F."/>
            <person name="Baker D."/>
            <person name="Gharbi K."/>
            <person name="Hall N."/>
            <person name="Watson M."/>
            <person name="Adriaenssens E.M."/>
            <person name="Foster-Nyarko E."/>
            <person name="Jarju S."/>
            <person name="Secka A."/>
            <person name="Antonio M."/>
            <person name="Oren A."/>
            <person name="Chaudhuri R."/>
            <person name="La Ragione R.M."/>
            <person name="Hildebrand F."/>
            <person name="Pallen M.J."/>
        </authorList>
    </citation>
    <scope>NUCLEOTIDE SEQUENCE [LARGE SCALE GENOMIC DNA]</scope>
    <source>
        <strain evidence="3 4">Sa2CUA9</strain>
    </source>
</reference>
<feature type="transmembrane region" description="Helical" evidence="2">
    <location>
        <begin position="53"/>
        <end position="73"/>
    </location>
</feature>
<feature type="region of interest" description="Disordered" evidence="1">
    <location>
        <begin position="83"/>
        <end position="154"/>
    </location>
</feature>
<dbReference type="Proteomes" id="UP000655570">
    <property type="component" value="Unassembled WGS sequence"/>
</dbReference>
<dbReference type="EMBL" id="JACSQF010000001">
    <property type="protein sequence ID" value="MBD7979347.1"/>
    <property type="molecule type" value="Genomic_DNA"/>
</dbReference>
<evidence type="ECO:0000256" key="1">
    <source>
        <dbReference type="SAM" id="MobiDB-lite"/>
    </source>
</evidence>
<sequence length="154" mass="14699">MSPTPQLAVDLSSHLAGGPGWAAGVTTETTPSPAPTTDELRPGLEPTDVSPGLPGFLTIFAVALACVVLFLSLTKQLRKVRHDERGAGNGGAAATSGGAAAAGTSTTATTTDPDRRDDASETGTAGGDAGASDSGSNGGSDSGSSGGDSGGGGD</sequence>
<dbReference type="RefSeq" id="WP_191800267.1">
    <property type="nucleotide sequence ID" value="NZ_JACSQF010000001.1"/>
</dbReference>
<feature type="compositionally biased region" description="Gly residues" evidence="1">
    <location>
        <begin position="136"/>
        <end position="154"/>
    </location>
</feature>
<keyword evidence="2" id="KW-0472">Membrane</keyword>
<keyword evidence="2" id="KW-0812">Transmembrane</keyword>
<evidence type="ECO:0000313" key="3">
    <source>
        <dbReference type="EMBL" id="MBD7979347.1"/>
    </source>
</evidence>
<gene>
    <name evidence="3" type="ORF">H9641_01245</name>
</gene>
<proteinExistence type="predicted"/>
<protein>
    <submittedName>
        <fullName evidence="3">Uncharacterized protein</fullName>
    </submittedName>
</protein>
<evidence type="ECO:0000256" key="2">
    <source>
        <dbReference type="SAM" id="Phobius"/>
    </source>
</evidence>
<feature type="region of interest" description="Disordered" evidence="1">
    <location>
        <begin position="18"/>
        <end position="47"/>
    </location>
</feature>